<proteinExistence type="predicted"/>
<sequence>MPYSDILWNSSARSHSGIVTVLTRMYIVYNAHAGAGGSHDGTIVRVSFSIQMSFPYTIIQSYYRSI</sequence>
<protein>
    <submittedName>
        <fullName evidence="1">Uncharacterized protein</fullName>
    </submittedName>
</protein>
<gene>
    <name evidence="1" type="ORF">AG1IA_07608</name>
</gene>
<reference evidence="1 2" key="1">
    <citation type="journal article" date="2013" name="Nat. Commun.">
        <title>The evolution and pathogenic mechanisms of the rice sheath blight pathogen.</title>
        <authorList>
            <person name="Zheng A."/>
            <person name="Lin R."/>
            <person name="Xu L."/>
            <person name="Qin P."/>
            <person name="Tang C."/>
            <person name="Ai P."/>
            <person name="Zhang D."/>
            <person name="Liu Y."/>
            <person name="Sun Z."/>
            <person name="Feng H."/>
            <person name="Wang Y."/>
            <person name="Chen Y."/>
            <person name="Liang X."/>
            <person name="Fu R."/>
            <person name="Li Q."/>
            <person name="Zhang J."/>
            <person name="Yu X."/>
            <person name="Xie Z."/>
            <person name="Ding L."/>
            <person name="Guan P."/>
            <person name="Tang J."/>
            <person name="Liang Y."/>
            <person name="Wang S."/>
            <person name="Deng Q."/>
            <person name="Li S."/>
            <person name="Zhu J."/>
            <person name="Wang L."/>
            <person name="Liu H."/>
            <person name="Li P."/>
        </authorList>
    </citation>
    <scope>NUCLEOTIDE SEQUENCE [LARGE SCALE GENOMIC DNA]</scope>
    <source>
        <strain evidence="2">AG-1 IA</strain>
    </source>
</reference>
<comment type="caution">
    <text evidence="1">The sequence shown here is derived from an EMBL/GenBank/DDBJ whole genome shotgun (WGS) entry which is preliminary data.</text>
</comment>
<dbReference type="HOGENOM" id="CLU_2832941_0_0_1"/>
<organism evidence="1 2">
    <name type="scientific">Thanatephorus cucumeris (strain AG1-IA)</name>
    <name type="common">Rice sheath blight fungus</name>
    <name type="synonym">Rhizoctonia solani</name>
    <dbReference type="NCBI Taxonomy" id="983506"/>
    <lineage>
        <taxon>Eukaryota</taxon>
        <taxon>Fungi</taxon>
        <taxon>Dikarya</taxon>
        <taxon>Basidiomycota</taxon>
        <taxon>Agaricomycotina</taxon>
        <taxon>Agaricomycetes</taxon>
        <taxon>Cantharellales</taxon>
        <taxon>Ceratobasidiaceae</taxon>
        <taxon>Rhizoctonia</taxon>
        <taxon>Rhizoctonia solani AG-1</taxon>
    </lineage>
</organism>
<evidence type="ECO:0000313" key="1">
    <source>
        <dbReference type="EMBL" id="ELU38359.1"/>
    </source>
</evidence>
<evidence type="ECO:0000313" key="2">
    <source>
        <dbReference type="Proteomes" id="UP000011668"/>
    </source>
</evidence>
<accession>L8WPU8</accession>
<dbReference type="Proteomes" id="UP000011668">
    <property type="component" value="Unassembled WGS sequence"/>
</dbReference>
<dbReference type="EMBL" id="AFRT01002188">
    <property type="protein sequence ID" value="ELU38359.1"/>
    <property type="molecule type" value="Genomic_DNA"/>
</dbReference>
<keyword evidence="2" id="KW-1185">Reference proteome</keyword>
<dbReference type="AlphaFoldDB" id="L8WPU8"/>
<name>L8WPU8_THACA</name>